<dbReference type="GO" id="GO:0016989">
    <property type="term" value="F:sigma factor antagonist activity"/>
    <property type="evidence" value="ECO:0007669"/>
    <property type="project" value="TreeGrafter"/>
</dbReference>
<dbReference type="Gene3D" id="3.55.50.30">
    <property type="match status" value="1"/>
</dbReference>
<evidence type="ECO:0000313" key="4">
    <source>
        <dbReference type="Proteomes" id="UP000320300"/>
    </source>
</evidence>
<evidence type="ECO:0000313" key="3">
    <source>
        <dbReference type="EMBL" id="SMO69301.1"/>
    </source>
</evidence>
<feature type="domain" description="Protein FecR C-terminal" evidence="2">
    <location>
        <begin position="316"/>
        <end position="383"/>
    </location>
</feature>
<dbReference type="InterPro" id="IPR006860">
    <property type="entry name" value="FecR"/>
</dbReference>
<dbReference type="Gene3D" id="2.60.120.1440">
    <property type="match status" value="1"/>
</dbReference>
<gene>
    <name evidence="3" type="ORF">SAMN06265348_105224</name>
</gene>
<dbReference type="FunFam" id="2.60.120.1440:FF:000001">
    <property type="entry name" value="Putative anti-sigma factor"/>
    <property type="match status" value="1"/>
</dbReference>
<organism evidence="3 4">
    <name type="scientific">Pedobacter westerhofensis</name>
    <dbReference type="NCBI Taxonomy" id="425512"/>
    <lineage>
        <taxon>Bacteria</taxon>
        <taxon>Pseudomonadati</taxon>
        <taxon>Bacteroidota</taxon>
        <taxon>Sphingobacteriia</taxon>
        <taxon>Sphingobacteriales</taxon>
        <taxon>Sphingobacteriaceae</taxon>
        <taxon>Pedobacter</taxon>
    </lineage>
</organism>
<dbReference type="AlphaFoldDB" id="A0A521DDS5"/>
<feature type="domain" description="FecR protein" evidence="1">
    <location>
        <begin position="181"/>
        <end position="274"/>
    </location>
</feature>
<dbReference type="Proteomes" id="UP000320300">
    <property type="component" value="Unassembled WGS sequence"/>
</dbReference>
<protein>
    <submittedName>
        <fullName evidence="3">FecR family protein</fullName>
    </submittedName>
</protein>
<keyword evidence="4" id="KW-1185">Reference proteome</keyword>
<dbReference type="EMBL" id="FXTN01000005">
    <property type="protein sequence ID" value="SMO69301.1"/>
    <property type="molecule type" value="Genomic_DNA"/>
</dbReference>
<dbReference type="InterPro" id="IPR012373">
    <property type="entry name" value="Ferrdict_sens_TM"/>
</dbReference>
<sequence length="385" mass="42559">MITREEFLDLYEKCLSGLCSEAERDLLKSYTDELKLSDGQWDEGDGSQAQVYHRIWEKLRQSRNPDVPLKKNNNHIWLKAAAVIILGSTAVWVSNPLPKSVSLVKQTKIKPAPAQIQPGGNKALLTLANGSRIILTDAKKGILTTQSGAQVTKSGDGILVYQPHTTAEGKSAIVPVEMNMISTPRGGQYQLVLADGTKVWLNAASVLKYPAQFTGNERRVELKGEAYFEVHKNPAAPFIVHTSGQEVRVLGTHFNIKAYSDETLVKTSLLQGRVDISSGGKTTSLLPGFEAISTQGSTRVMEADVQQSIAWKKGLFQFNNATIEEVMHQISRWYDADIVITKKPLPLRQFTGTISRQEPINEILAMLSYTGVKFSVRDKQILVQP</sequence>
<dbReference type="OrthoDB" id="1099963at2"/>
<dbReference type="PANTHER" id="PTHR30273">
    <property type="entry name" value="PERIPLASMIC SIGNAL SENSOR AND SIGMA FACTOR ACTIVATOR FECR-RELATED"/>
    <property type="match status" value="1"/>
</dbReference>
<dbReference type="RefSeq" id="WP_142528350.1">
    <property type="nucleotide sequence ID" value="NZ_CBCSJO010000005.1"/>
</dbReference>
<evidence type="ECO:0000259" key="1">
    <source>
        <dbReference type="Pfam" id="PF04773"/>
    </source>
</evidence>
<dbReference type="Pfam" id="PF16344">
    <property type="entry name" value="FecR_C"/>
    <property type="match status" value="1"/>
</dbReference>
<accession>A0A521DDS5</accession>
<evidence type="ECO:0000259" key="2">
    <source>
        <dbReference type="Pfam" id="PF16344"/>
    </source>
</evidence>
<dbReference type="PIRSF" id="PIRSF018266">
    <property type="entry name" value="FecR"/>
    <property type="match status" value="1"/>
</dbReference>
<name>A0A521DDS5_9SPHI</name>
<dbReference type="PANTHER" id="PTHR30273:SF2">
    <property type="entry name" value="PROTEIN FECR"/>
    <property type="match status" value="1"/>
</dbReference>
<dbReference type="Pfam" id="PF04773">
    <property type="entry name" value="FecR"/>
    <property type="match status" value="1"/>
</dbReference>
<dbReference type="InterPro" id="IPR032508">
    <property type="entry name" value="FecR_C"/>
</dbReference>
<proteinExistence type="predicted"/>
<reference evidence="3 4" key="1">
    <citation type="submission" date="2017-05" db="EMBL/GenBank/DDBJ databases">
        <authorList>
            <person name="Varghese N."/>
            <person name="Submissions S."/>
        </authorList>
    </citation>
    <scope>NUCLEOTIDE SEQUENCE [LARGE SCALE GENOMIC DNA]</scope>
    <source>
        <strain evidence="3 4">DSM 19036</strain>
    </source>
</reference>